<comment type="caution">
    <text evidence="2">The sequence shown here is derived from an EMBL/GenBank/DDBJ whole genome shotgun (WGS) entry which is preliminary data.</text>
</comment>
<organism evidence="2 3">
    <name type="scientific">Streptomyces achromogenes</name>
    <dbReference type="NCBI Taxonomy" id="67255"/>
    <lineage>
        <taxon>Bacteria</taxon>
        <taxon>Bacillati</taxon>
        <taxon>Actinomycetota</taxon>
        <taxon>Actinomycetes</taxon>
        <taxon>Kitasatosporales</taxon>
        <taxon>Streptomycetaceae</taxon>
        <taxon>Streptomyces</taxon>
    </lineage>
</organism>
<accession>A0ABU0QD55</accession>
<evidence type="ECO:0000256" key="1">
    <source>
        <dbReference type="SAM" id="MobiDB-lite"/>
    </source>
</evidence>
<feature type="region of interest" description="Disordered" evidence="1">
    <location>
        <begin position="1"/>
        <end position="26"/>
    </location>
</feature>
<gene>
    <name evidence="2" type="ORF">QFZ56_007545</name>
</gene>
<feature type="region of interest" description="Disordered" evidence="1">
    <location>
        <begin position="286"/>
        <end position="309"/>
    </location>
</feature>
<reference evidence="2 3" key="1">
    <citation type="submission" date="2023-07" db="EMBL/GenBank/DDBJ databases">
        <title>Comparative genomics of wheat-associated soil bacteria to identify genetic determinants of phenazine resistance.</title>
        <authorList>
            <person name="Mouncey N."/>
        </authorList>
    </citation>
    <scope>NUCLEOTIDE SEQUENCE [LARGE SCALE GENOMIC DNA]</scope>
    <source>
        <strain evidence="2 3">W4I19-2</strain>
    </source>
</reference>
<name>A0ABU0QD55_STRAH</name>
<sequence>MIPARVGRCDDASGPAADVREEPDGSLTLLPRPRVLATLGVFPLARKGVTSNPGSGEGAVERVASALRAAFPGRFTDDALLHWGPKDSAEIFAEAVAGTAREGTPASAADECVFVGEDHQERGFAREAGLRTAAHPVFTVAAVENRPVFWARIELPEGRGLPGLKAVADHNEVVPVHVASARLVLAMATMVGAAALEQAGFPVDLRGPVEETAAFLIRDDRPLAPDHASADILGGATTRATAAFGLVAGTTTRPLLPLGSAPGGVYLAVPAGSAIDDVHLPGAKPGHTERLFPDPALLSRPGEAWSRGQ</sequence>
<evidence type="ECO:0000313" key="3">
    <source>
        <dbReference type="Proteomes" id="UP001243364"/>
    </source>
</evidence>
<protein>
    <submittedName>
        <fullName evidence="2">Uncharacterized protein</fullName>
    </submittedName>
</protein>
<dbReference type="EMBL" id="JAUSYA010000001">
    <property type="protein sequence ID" value="MDQ0688582.1"/>
    <property type="molecule type" value="Genomic_DNA"/>
</dbReference>
<proteinExistence type="predicted"/>
<dbReference type="Proteomes" id="UP001243364">
    <property type="component" value="Unassembled WGS sequence"/>
</dbReference>
<keyword evidence="3" id="KW-1185">Reference proteome</keyword>
<evidence type="ECO:0000313" key="2">
    <source>
        <dbReference type="EMBL" id="MDQ0688582.1"/>
    </source>
</evidence>